<reference evidence="2" key="1">
    <citation type="submission" date="2022-09" db="EMBL/GenBank/DDBJ databases">
        <title>Diverse halophilic archaea isolated from saline environments.</title>
        <authorList>
            <person name="Cui H.-L."/>
        </authorList>
    </citation>
    <scope>NUCLEOTIDE SEQUENCE</scope>
    <source>
        <strain evidence="2">ZS-35-S2</strain>
    </source>
</reference>
<dbReference type="EMBL" id="CP104003">
    <property type="protein sequence ID" value="UWM54958.1"/>
    <property type="molecule type" value="Genomic_DNA"/>
</dbReference>
<organism evidence="2 3">
    <name type="scientific">Salinirubellus salinus</name>
    <dbReference type="NCBI Taxonomy" id="1364945"/>
    <lineage>
        <taxon>Archaea</taxon>
        <taxon>Methanobacteriati</taxon>
        <taxon>Methanobacteriota</taxon>
        <taxon>Stenosarchaea group</taxon>
        <taxon>Halobacteria</taxon>
        <taxon>Halobacteriales</taxon>
        <taxon>Natronomonadaceae</taxon>
        <taxon>Salinirubellus</taxon>
    </lineage>
</organism>
<dbReference type="PANTHER" id="PTHR39217:SF1">
    <property type="entry name" value="GLUTATHIONE SYNTHETASE"/>
    <property type="match status" value="1"/>
</dbReference>
<evidence type="ECO:0000313" key="3">
    <source>
        <dbReference type="Proteomes" id="UP001057580"/>
    </source>
</evidence>
<evidence type="ECO:0008006" key="4">
    <source>
        <dbReference type="Google" id="ProtNLM"/>
    </source>
</evidence>
<dbReference type="SUPFAM" id="SSF56059">
    <property type="entry name" value="Glutathione synthetase ATP-binding domain-like"/>
    <property type="match status" value="1"/>
</dbReference>
<proteinExistence type="predicted"/>
<name>A0A9E7R3W8_9EURY</name>
<evidence type="ECO:0000256" key="1">
    <source>
        <dbReference type="SAM" id="MobiDB-lite"/>
    </source>
</evidence>
<sequence length="313" mass="33760">MTRLAIVTGVDAPDLTDDGQRLAAALGTHGVDAAAARWDDPSVDWGRFDAALFRSCWEYYRDLERFLRLLERLEAADVTVRNPPEVVRWNVHKSYLRDLAGAGVRVVPTEYVGPDEDADLATILAERGWDEAVVKPPVGTSSAGVWRTSRETATADQSRFERPFDASRRVGDSASKDGSETLPNQGALVQEFYPEVAGGERSLVFFAGEFSHAWESIRADDAIGVEPTATPAGAFTSDEETRATAAGALDVAAEVLDTDASAFTYARVDGVHRDGAFHLLELELVEPYLDLGAREGAVETFADAVARAVAGGE</sequence>
<gene>
    <name evidence="2" type="ORF">N0B31_01460</name>
</gene>
<dbReference type="KEGG" id="ssai:N0B31_01460"/>
<protein>
    <recommendedName>
        <fullName evidence="4">ATP-grasp domain-containing protein</fullName>
    </recommendedName>
</protein>
<accession>A0A9E7R3W8</accession>
<keyword evidence="3" id="KW-1185">Reference proteome</keyword>
<dbReference type="RefSeq" id="WP_260594010.1">
    <property type="nucleotide sequence ID" value="NZ_CP104003.1"/>
</dbReference>
<dbReference type="InterPro" id="IPR053191">
    <property type="entry name" value="DcsG_Biosynth_Enzyme"/>
</dbReference>
<feature type="compositionally biased region" description="Basic and acidic residues" evidence="1">
    <location>
        <begin position="158"/>
        <end position="179"/>
    </location>
</feature>
<dbReference type="PANTHER" id="PTHR39217">
    <property type="match status" value="1"/>
</dbReference>
<evidence type="ECO:0000313" key="2">
    <source>
        <dbReference type="EMBL" id="UWM54958.1"/>
    </source>
</evidence>
<dbReference type="AlphaFoldDB" id="A0A9E7R3W8"/>
<feature type="region of interest" description="Disordered" evidence="1">
    <location>
        <begin position="149"/>
        <end position="183"/>
    </location>
</feature>
<dbReference type="GeneID" id="74941048"/>
<dbReference type="Proteomes" id="UP001057580">
    <property type="component" value="Chromosome"/>
</dbReference>